<evidence type="ECO:0000256" key="8">
    <source>
        <dbReference type="ARBA" id="ARBA00035100"/>
    </source>
</evidence>
<dbReference type="Gene3D" id="3.30.565.10">
    <property type="entry name" value="Histidine kinase-like ATPase, C-terminal domain"/>
    <property type="match status" value="1"/>
</dbReference>
<evidence type="ECO:0000256" key="2">
    <source>
        <dbReference type="ARBA" id="ARBA00012438"/>
    </source>
</evidence>
<feature type="compositionally biased region" description="Basic and acidic residues" evidence="11">
    <location>
        <begin position="247"/>
        <end position="266"/>
    </location>
</feature>
<dbReference type="PROSITE" id="PS50894">
    <property type="entry name" value="HPT"/>
    <property type="match status" value="1"/>
</dbReference>
<evidence type="ECO:0000313" key="16">
    <source>
        <dbReference type="EMBL" id="RVU33715.1"/>
    </source>
</evidence>
<dbReference type="EC" id="2.7.13.3" evidence="2"/>
<evidence type="ECO:0000259" key="12">
    <source>
        <dbReference type="PROSITE" id="PS50109"/>
    </source>
</evidence>
<evidence type="ECO:0000256" key="3">
    <source>
        <dbReference type="ARBA" id="ARBA00021495"/>
    </source>
</evidence>
<dbReference type="GO" id="GO:0005737">
    <property type="term" value="C:cytoplasm"/>
    <property type="evidence" value="ECO:0007669"/>
    <property type="project" value="InterPro"/>
</dbReference>
<organism evidence="16 17">
    <name type="scientific">Hwanghaeella grinnelliae</name>
    <dbReference type="NCBI Taxonomy" id="2500179"/>
    <lineage>
        <taxon>Bacteria</taxon>
        <taxon>Pseudomonadati</taxon>
        <taxon>Pseudomonadota</taxon>
        <taxon>Alphaproteobacteria</taxon>
        <taxon>Rhodospirillales</taxon>
        <taxon>Rhodospirillaceae</taxon>
        <taxon>Hwanghaeella</taxon>
    </lineage>
</organism>
<dbReference type="Pfam" id="PF01627">
    <property type="entry name" value="Hpt"/>
    <property type="match status" value="1"/>
</dbReference>
<keyword evidence="7" id="KW-0902">Two-component regulatory system</keyword>
<sequence length="948" mass="102049">MDDLLSEFLTETAESMDTLDVELVKLEQNPNDQAILSNIFRLVHTIKGTCGFLGLPRLESVAHASENVLGRIRDGELEISQGAVSLVLESLDQIKMILSDLEATEAEPAGDDSDLIARLNHLAETGEVPAGGAAAPAASSNDDAPATKDEEELAATEAMMAELEDAVEEAPTPAAPSSGSAALDALMNSDEVAADNDELQAAFDNAVYEGPGDPFAALKGDPEDEPAEEPEDEPVIAEASVPATVEEKKAPAAKSEPEAAAAKKEGGGVTQTIRVNVDLLENLMTMVSELVLTRNQLMQILRSQGESDFGAPLQRLSHVTTELQEGVMKTRMQPIGNAWAKLPRIIRDLSLELDRKIDLQMIGAETELDRQVLDIIKDPLTHMVRNSADHGIEPPADRVKAGKPDTGTITLNAYHEGGHIHIVIQDDGKGLNMARIREKAVSNGIATESELDAMSEHQIQQMIFAAGFSTAAAVTSVSGRGVGMDVVKTNIDKIGGTVELKSVEGRGTTFLIKIPLTLAIVSALIVECADERFAIPQISVVELVRASNDSEHKIEEIHGTPVLRLRNRLLPLVSLRRLLDVPTNDEDFISDENFIVVAQVGNYSFGIIVDKIFDAEEIVVKPTSTVLRNISIFSGNTILGDGSVIMILDPNGIAQTTGEMATPDQTAQDVSTVQASGDDERVALLLFRAGDKSPKSVPLGLVARLEEIDFDVVEYSNGQAMVQYRGSLMPLVPINDSYSFPETGKKPTLVFSDRDRTMGLVVDEILDIVEDRLSVEHSASKEGMIGSAIVAGKATEILDTGYFLTKAFHDWFGVEGEVSVTEGRSSRRRILLVDDSSFFRNLLTPILSVAGYSVTTVTSAAEALELCERGDEFDGIVSDIEMPDMSGFELVEHIRAGTRWAKLPIVAMSSHTSAAAVDRGREVGFTDYVAKHDRDGLLQTLAETFGQG</sequence>
<keyword evidence="5" id="KW-0808">Transferase</keyword>
<evidence type="ECO:0000256" key="1">
    <source>
        <dbReference type="ARBA" id="ARBA00000085"/>
    </source>
</evidence>
<evidence type="ECO:0000259" key="14">
    <source>
        <dbReference type="PROSITE" id="PS50851"/>
    </source>
</evidence>
<proteinExistence type="predicted"/>
<dbReference type="PRINTS" id="PR00344">
    <property type="entry name" value="BCTRLSENSOR"/>
</dbReference>
<dbReference type="SUPFAM" id="SSF50341">
    <property type="entry name" value="CheW-like"/>
    <property type="match status" value="2"/>
</dbReference>
<dbReference type="CDD" id="cd00088">
    <property type="entry name" value="HPT"/>
    <property type="match status" value="1"/>
</dbReference>
<evidence type="ECO:0000256" key="5">
    <source>
        <dbReference type="ARBA" id="ARBA00022679"/>
    </source>
</evidence>
<feature type="region of interest" description="Disordered" evidence="11">
    <location>
        <begin position="247"/>
        <end position="267"/>
    </location>
</feature>
<evidence type="ECO:0000256" key="11">
    <source>
        <dbReference type="SAM" id="MobiDB-lite"/>
    </source>
</evidence>
<dbReference type="InterPro" id="IPR004358">
    <property type="entry name" value="Sig_transdc_His_kin-like_C"/>
</dbReference>
<feature type="modified residue" description="Phosphohistidine" evidence="9">
    <location>
        <position position="44"/>
    </location>
</feature>
<dbReference type="RefSeq" id="WP_127767745.1">
    <property type="nucleotide sequence ID" value="NZ_SADE01000004.1"/>
</dbReference>
<dbReference type="CDD" id="cd16916">
    <property type="entry name" value="HATPase_CheA-like"/>
    <property type="match status" value="1"/>
</dbReference>
<dbReference type="InterPro" id="IPR036641">
    <property type="entry name" value="HPT_dom_sf"/>
</dbReference>
<evidence type="ECO:0000256" key="4">
    <source>
        <dbReference type="ARBA" id="ARBA00022553"/>
    </source>
</evidence>
<dbReference type="InterPro" id="IPR011006">
    <property type="entry name" value="CheY-like_superfamily"/>
</dbReference>
<feature type="domain" description="CheW-like" evidence="14">
    <location>
        <begin position="520"/>
        <end position="659"/>
    </location>
</feature>
<dbReference type="EMBL" id="SADE01000004">
    <property type="protein sequence ID" value="RVU33715.1"/>
    <property type="molecule type" value="Genomic_DNA"/>
</dbReference>
<dbReference type="InterPro" id="IPR036061">
    <property type="entry name" value="CheW-like_dom_sf"/>
</dbReference>
<dbReference type="InterPro" id="IPR008207">
    <property type="entry name" value="Sig_transdc_His_kin_Hpt_dom"/>
</dbReference>
<dbReference type="PROSITE" id="PS50110">
    <property type="entry name" value="RESPONSE_REGULATORY"/>
    <property type="match status" value="1"/>
</dbReference>
<dbReference type="Pfam" id="PF01584">
    <property type="entry name" value="CheW"/>
    <property type="match status" value="1"/>
</dbReference>
<evidence type="ECO:0000256" key="9">
    <source>
        <dbReference type="PROSITE-ProRule" id="PRU00110"/>
    </source>
</evidence>
<dbReference type="InterPro" id="IPR036890">
    <property type="entry name" value="HATPase_C_sf"/>
</dbReference>
<dbReference type="PROSITE" id="PS50851">
    <property type="entry name" value="CHEW"/>
    <property type="match status" value="2"/>
</dbReference>
<dbReference type="InterPro" id="IPR005467">
    <property type="entry name" value="His_kinase_dom"/>
</dbReference>
<feature type="region of interest" description="Disordered" evidence="11">
    <location>
        <begin position="129"/>
        <end position="152"/>
    </location>
</feature>
<dbReference type="SMART" id="SM00073">
    <property type="entry name" value="HPT"/>
    <property type="match status" value="1"/>
</dbReference>
<keyword evidence="6" id="KW-0418">Kinase</keyword>
<keyword evidence="4 10" id="KW-0597">Phosphoprotein</keyword>
<feature type="domain" description="CheW-like" evidence="14">
    <location>
        <begin position="681"/>
        <end position="809"/>
    </location>
</feature>
<evidence type="ECO:0000256" key="7">
    <source>
        <dbReference type="ARBA" id="ARBA00023012"/>
    </source>
</evidence>
<keyword evidence="17" id="KW-1185">Reference proteome</keyword>
<dbReference type="InterPro" id="IPR036097">
    <property type="entry name" value="HisK_dim/P_sf"/>
</dbReference>
<dbReference type="Pfam" id="PF00072">
    <property type="entry name" value="Response_reg"/>
    <property type="match status" value="1"/>
</dbReference>
<name>A0A437QGM7_9PROT</name>
<dbReference type="GO" id="GO:0000155">
    <property type="term" value="F:phosphorelay sensor kinase activity"/>
    <property type="evidence" value="ECO:0007669"/>
    <property type="project" value="InterPro"/>
</dbReference>
<dbReference type="SUPFAM" id="SSF52172">
    <property type="entry name" value="CheY-like"/>
    <property type="match status" value="1"/>
</dbReference>
<dbReference type="PROSITE" id="PS50109">
    <property type="entry name" value="HIS_KIN"/>
    <property type="match status" value="1"/>
</dbReference>
<dbReference type="Gene3D" id="3.40.50.2300">
    <property type="match status" value="1"/>
</dbReference>
<dbReference type="InterPro" id="IPR037006">
    <property type="entry name" value="CheA-like_homodim_sf"/>
</dbReference>
<feature type="domain" description="Histidine kinase" evidence="12">
    <location>
        <begin position="268"/>
        <end position="518"/>
    </location>
</feature>
<comment type="caution">
    <text evidence="16">The sequence shown here is derived from an EMBL/GenBank/DDBJ whole genome shotgun (WGS) entry which is preliminary data.</text>
</comment>
<dbReference type="OrthoDB" id="9803176at2"/>
<dbReference type="Pfam" id="PF02518">
    <property type="entry name" value="HATPase_c"/>
    <property type="match status" value="1"/>
</dbReference>
<dbReference type="SMART" id="SM00260">
    <property type="entry name" value="CheW"/>
    <property type="match status" value="1"/>
</dbReference>
<comment type="function">
    <text evidence="8">Involved in the transmission of sensory signals from the chemoreceptors to the flagellar motors. CheA is autophosphorylated; it can transfer its phosphate group to either CheB or CheY.</text>
</comment>
<dbReference type="InterPro" id="IPR002545">
    <property type="entry name" value="CheW-lke_dom"/>
</dbReference>
<dbReference type="SMART" id="SM00448">
    <property type="entry name" value="REC"/>
    <property type="match status" value="1"/>
</dbReference>
<gene>
    <name evidence="16" type="ORF">EOI86_21445</name>
</gene>
<dbReference type="Gene3D" id="1.10.287.560">
    <property type="entry name" value="Histidine kinase CheA-like, homodimeric domain"/>
    <property type="match status" value="1"/>
</dbReference>
<dbReference type="Gene3D" id="1.20.120.160">
    <property type="entry name" value="HPT domain"/>
    <property type="match status" value="1"/>
</dbReference>
<reference evidence="17" key="1">
    <citation type="submission" date="2019-01" db="EMBL/GenBank/DDBJ databases">
        <title>Gri0909 isolated from a small marine red alga.</title>
        <authorList>
            <person name="Kim J."/>
            <person name="Jeong S.E."/>
            <person name="Jeon C.O."/>
        </authorList>
    </citation>
    <scope>NUCLEOTIDE SEQUENCE [LARGE SCALE GENOMIC DNA]</scope>
    <source>
        <strain evidence="17">Gri0909</strain>
    </source>
</reference>
<dbReference type="PANTHER" id="PTHR43395:SF1">
    <property type="entry name" value="CHEMOTAXIS PROTEIN CHEA"/>
    <property type="match status" value="1"/>
</dbReference>
<evidence type="ECO:0000259" key="15">
    <source>
        <dbReference type="PROSITE" id="PS50894"/>
    </source>
</evidence>
<dbReference type="GO" id="GO:0006935">
    <property type="term" value="P:chemotaxis"/>
    <property type="evidence" value="ECO:0007669"/>
    <property type="project" value="InterPro"/>
</dbReference>
<dbReference type="Pfam" id="PF02895">
    <property type="entry name" value="H-kinase_dim"/>
    <property type="match status" value="1"/>
</dbReference>
<dbReference type="InterPro" id="IPR051315">
    <property type="entry name" value="Bact_Chemotaxis_CheA"/>
</dbReference>
<feature type="compositionally biased region" description="Acidic residues" evidence="11">
    <location>
        <begin position="222"/>
        <end position="234"/>
    </location>
</feature>
<dbReference type="InterPro" id="IPR004105">
    <property type="entry name" value="CheA-like_dim"/>
</dbReference>
<dbReference type="Proteomes" id="UP000287447">
    <property type="component" value="Unassembled WGS sequence"/>
</dbReference>
<feature type="modified residue" description="4-aspartylphosphate" evidence="10">
    <location>
        <position position="879"/>
    </location>
</feature>
<dbReference type="CDD" id="cd17546">
    <property type="entry name" value="REC_hyHK_CKI1_RcsC-like"/>
    <property type="match status" value="1"/>
</dbReference>
<dbReference type="InterPro" id="IPR001789">
    <property type="entry name" value="Sig_transdc_resp-reg_receiver"/>
</dbReference>
<dbReference type="SMART" id="SM01231">
    <property type="entry name" value="H-kinase_dim"/>
    <property type="match status" value="1"/>
</dbReference>
<dbReference type="SMART" id="SM00387">
    <property type="entry name" value="HATPase_c"/>
    <property type="match status" value="1"/>
</dbReference>
<dbReference type="SUPFAM" id="SSF47384">
    <property type="entry name" value="Homodimeric domain of signal transducing histidine kinase"/>
    <property type="match status" value="1"/>
</dbReference>
<dbReference type="PANTHER" id="PTHR43395">
    <property type="entry name" value="SENSOR HISTIDINE KINASE CHEA"/>
    <property type="match status" value="1"/>
</dbReference>
<feature type="region of interest" description="Disordered" evidence="11">
    <location>
        <begin position="207"/>
        <end position="234"/>
    </location>
</feature>
<dbReference type="Gene3D" id="2.30.30.40">
    <property type="entry name" value="SH3 Domains"/>
    <property type="match status" value="1"/>
</dbReference>
<feature type="domain" description="HPt" evidence="15">
    <location>
        <begin position="1"/>
        <end position="101"/>
    </location>
</feature>
<accession>A0A437QGM7</accession>
<protein>
    <recommendedName>
        <fullName evidence="3">Chemotaxis protein CheA</fullName>
        <ecNumber evidence="2">2.7.13.3</ecNumber>
    </recommendedName>
</protein>
<dbReference type="SUPFAM" id="SSF47226">
    <property type="entry name" value="Histidine-containing phosphotransfer domain, HPT domain"/>
    <property type="match status" value="1"/>
</dbReference>
<feature type="compositionally biased region" description="Low complexity" evidence="11">
    <location>
        <begin position="130"/>
        <end position="144"/>
    </location>
</feature>
<dbReference type="AlphaFoldDB" id="A0A437QGM7"/>
<evidence type="ECO:0000256" key="10">
    <source>
        <dbReference type="PROSITE-ProRule" id="PRU00169"/>
    </source>
</evidence>
<evidence type="ECO:0000313" key="17">
    <source>
        <dbReference type="Proteomes" id="UP000287447"/>
    </source>
</evidence>
<comment type="catalytic activity">
    <reaction evidence="1">
        <text>ATP + protein L-histidine = ADP + protein N-phospho-L-histidine.</text>
        <dbReference type="EC" id="2.7.13.3"/>
    </reaction>
</comment>
<dbReference type="SUPFAM" id="SSF55874">
    <property type="entry name" value="ATPase domain of HSP90 chaperone/DNA topoisomerase II/histidine kinase"/>
    <property type="match status" value="1"/>
</dbReference>
<evidence type="ECO:0000256" key="6">
    <source>
        <dbReference type="ARBA" id="ARBA00022777"/>
    </source>
</evidence>
<dbReference type="FunFam" id="3.30.565.10:FF:000016">
    <property type="entry name" value="Chemotaxis protein CheA, putative"/>
    <property type="match status" value="1"/>
</dbReference>
<dbReference type="InterPro" id="IPR003594">
    <property type="entry name" value="HATPase_dom"/>
</dbReference>
<feature type="domain" description="Response regulatory" evidence="13">
    <location>
        <begin position="829"/>
        <end position="946"/>
    </location>
</feature>
<evidence type="ECO:0000259" key="13">
    <source>
        <dbReference type="PROSITE" id="PS50110"/>
    </source>
</evidence>